<name>A0A173WND4_9FIRM</name>
<gene>
    <name evidence="3" type="ORF">ERS852394_00166</name>
</gene>
<protein>
    <submittedName>
        <fullName evidence="3">Domain of Uncharacterized Function with PDB structure</fullName>
    </submittedName>
</protein>
<reference evidence="3 4" key="1">
    <citation type="submission" date="2015-09" db="EMBL/GenBank/DDBJ databases">
        <authorList>
            <consortium name="Pathogen Informatics"/>
        </authorList>
    </citation>
    <scope>NUCLEOTIDE SEQUENCE [LARGE SCALE GENOMIC DNA]</scope>
    <source>
        <strain evidence="3 4">2789STDY5608837</strain>
    </source>
</reference>
<evidence type="ECO:0000313" key="4">
    <source>
        <dbReference type="Proteomes" id="UP000095409"/>
    </source>
</evidence>
<organism evidence="3 4">
    <name type="scientific">Blautia obeum</name>
    <dbReference type="NCBI Taxonomy" id="40520"/>
    <lineage>
        <taxon>Bacteria</taxon>
        <taxon>Bacillati</taxon>
        <taxon>Bacillota</taxon>
        <taxon>Clostridia</taxon>
        <taxon>Lachnospirales</taxon>
        <taxon>Lachnospiraceae</taxon>
        <taxon>Blautia</taxon>
    </lineage>
</organism>
<evidence type="ECO:0000256" key="1">
    <source>
        <dbReference type="SAM" id="MobiDB-lite"/>
    </source>
</evidence>
<evidence type="ECO:0000259" key="2">
    <source>
        <dbReference type="Pfam" id="PF12961"/>
    </source>
</evidence>
<proteinExistence type="predicted"/>
<dbReference type="AlphaFoldDB" id="A0A173WND4"/>
<dbReference type="Gene3D" id="2.30.130.30">
    <property type="entry name" value="Hypothetical protein"/>
    <property type="match status" value="1"/>
</dbReference>
<feature type="region of interest" description="Disordered" evidence="1">
    <location>
        <begin position="270"/>
        <end position="340"/>
    </location>
</feature>
<accession>A0A173WND4</accession>
<sequence>MEYLQLSMDDYIQSKNDIKENLGTIVKSFVRIGWQLSRIDKSGAYKNDGYKTIAEFAKAEYGMSATGTSRFIRVYEKYSVPGDTPELRDEYKDYNRLQLEEMLQIPEEDHEMIRPEAHREDIRELKSFNAENDSNPDNLLDWKSARTAEEKLRATIFEFWHDNKDILNAFYGLEIKDLAERIAPSGSRSYRKGTVFLMFYSLEAGIMVKIFGDDPRKMSYQEFTEYTKMLFDDMAEHTWEHYFGTPEKSQSEETENETFEDCEIKTDENIVDPDQIPGQDNIKNHPEYMPKPEIAPAQKTEEQKYNEQQARIDRETKKKLQEQEDQEKMEHLPSDEPKKTKQLRMAASYYDDVLSGKMSFWFCKNDNFHVGDSLDLMEFKEGRHTGRNIQTEITYILEDYTGLEDGYCILAIKVTGAI</sequence>
<dbReference type="Pfam" id="PF12961">
    <property type="entry name" value="DUF3850"/>
    <property type="match status" value="1"/>
</dbReference>
<dbReference type="RefSeq" id="WP_055065441.1">
    <property type="nucleotide sequence ID" value="NZ_CYZD01000001.1"/>
</dbReference>
<dbReference type="InterPro" id="IPR039440">
    <property type="entry name" value="DUF3850"/>
</dbReference>
<dbReference type="Proteomes" id="UP000095409">
    <property type="component" value="Unassembled WGS sequence"/>
</dbReference>
<evidence type="ECO:0000313" key="3">
    <source>
        <dbReference type="EMBL" id="CUN41069.1"/>
    </source>
</evidence>
<feature type="compositionally biased region" description="Basic and acidic residues" evidence="1">
    <location>
        <begin position="299"/>
        <end position="339"/>
    </location>
</feature>
<dbReference type="EMBL" id="CYZD01000001">
    <property type="protein sequence ID" value="CUN41069.1"/>
    <property type="molecule type" value="Genomic_DNA"/>
</dbReference>
<feature type="domain" description="DUF3850" evidence="2">
    <location>
        <begin position="342"/>
        <end position="412"/>
    </location>
</feature>